<evidence type="ECO:0000313" key="2">
    <source>
        <dbReference type="EMBL" id="GAA0142295.1"/>
    </source>
</evidence>
<evidence type="ECO:0000313" key="3">
    <source>
        <dbReference type="Proteomes" id="UP001454036"/>
    </source>
</evidence>
<sequence length="69" mass="7382">MYVHDHERGEEIIKSLKFGGRSLKMSLDDYDDASANSGHDPINRNGFGHGGGDLGDGGRGHGRGGRRGM</sequence>
<feature type="region of interest" description="Disordered" evidence="1">
    <location>
        <begin position="35"/>
        <end position="69"/>
    </location>
</feature>
<organism evidence="2 3">
    <name type="scientific">Lithospermum erythrorhizon</name>
    <name type="common">Purple gromwell</name>
    <name type="synonym">Lithospermum officinale var. erythrorhizon</name>
    <dbReference type="NCBI Taxonomy" id="34254"/>
    <lineage>
        <taxon>Eukaryota</taxon>
        <taxon>Viridiplantae</taxon>
        <taxon>Streptophyta</taxon>
        <taxon>Embryophyta</taxon>
        <taxon>Tracheophyta</taxon>
        <taxon>Spermatophyta</taxon>
        <taxon>Magnoliopsida</taxon>
        <taxon>eudicotyledons</taxon>
        <taxon>Gunneridae</taxon>
        <taxon>Pentapetalae</taxon>
        <taxon>asterids</taxon>
        <taxon>lamiids</taxon>
        <taxon>Boraginales</taxon>
        <taxon>Boraginaceae</taxon>
        <taxon>Boraginoideae</taxon>
        <taxon>Lithospermeae</taxon>
        <taxon>Lithospermum</taxon>
    </lineage>
</organism>
<dbReference type="EMBL" id="BAABME010015650">
    <property type="protein sequence ID" value="GAA0142295.1"/>
    <property type="molecule type" value="Genomic_DNA"/>
</dbReference>
<gene>
    <name evidence="2" type="ORF">LIER_35553</name>
</gene>
<feature type="compositionally biased region" description="Gly residues" evidence="1">
    <location>
        <begin position="47"/>
        <end position="57"/>
    </location>
</feature>
<evidence type="ECO:0000256" key="1">
    <source>
        <dbReference type="SAM" id="MobiDB-lite"/>
    </source>
</evidence>
<accession>A0AAV3NWA3</accession>
<comment type="caution">
    <text evidence="2">The sequence shown here is derived from an EMBL/GenBank/DDBJ whole genome shotgun (WGS) entry which is preliminary data.</text>
</comment>
<protein>
    <submittedName>
        <fullName evidence="2">Uncharacterized protein</fullName>
    </submittedName>
</protein>
<dbReference type="Proteomes" id="UP001454036">
    <property type="component" value="Unassembled WGS sequence"/>
</dbReference>
<keyword evidence="3" id="KW-1185">Reference proteome</keyword>
<feature type="compositionally biased region" description="Basic residues" evidence="1">
    <location>
        <begin position="60"/>
        <end position="69"/>
    </location>
</feature>
<name>A0AAV3NWA3_LITER</name>
<proteinExistence type="predicted"/>
<dbReference type="AlphaFoldDB" id="A0AAV3NWA3"/>
<reference evidence="2 3" key="1">
    <citation type="submission" date="2024-01" db="EMBL/GenBank/DDBJ databases">
        <title>The complete chloroplast genome sequence of Lithospermum erythrorhizon: insights into the phylogenetic relationship among Boraginaceae species and the maternal lineages of purple gromwells.</title>
        <authorList>
            <person name="Okada T."/>
            <person name="Watanabe K."/>
        </authorList>
    </citation>
    <scope>NUCLEOTIDE SEQUENCE [LARGE SCALE GENOMIC DNA]</scope>
</reference>